<dbReference type="RefSeq" id="XP_062785382.1">
    <property type="nucleotide sequence ID" value="XM_062929331.1"/>
</dbReference>
<name>A0AAX4IYL4_9PEZI</name>
<evidence type="ECO:0000313" key="1">
    <source>
        <dbReference type="EMBL" id="WQF88161.1"/>
    </source>
</evidence>
<evidence type="ECO:0000313" key="2">
    <source>
        <dbReference type="Proteomes" id="UP001322277"/>
    </source>
</evidence>
<dbReference type="Proteomes" id="UP001322277">
    <property type="component" value="Chromosome 9"/>
</dbReference>
<organism evidence="1 2">
    <name type="scientific">Colletotrichum destructivum</name>
    <dbReference type="NCBI Taxonomy" id="34406"/>
    <lineage>
        <taxon>Eukaryota</taxon>
        <taxon>Fungi</taxon>
        <taxon>Dikarya</taxon>
        <taxon>Ascomycota</taxon>
        <taxon>Pezizomycotina</taxon>
        <taxon>Sordariomycetes</taxon>
        <taxon>Hypocreomycetidae</taxon>
        <taxon>Glomerellales</taxon>
        <taxon>Glomerellaceae</taxon>
        <taxon>Colletotrichum</taxon>
        <taxon>Colletotrichum destructivum species complex</taxon>
    </lineage>
</organism>
<proteinExistence type="predicted"/>
<sequence length="187" mass="20590">MTALLSDPPLRPEGLGECGLVAKTLSRRTTGSRHPHIRCSSQRGRLRVSRGRGHRGVVGGCPSATSEVANERRPGRFCTEAFVNRTLSFQHLLPPRVNTDTYCTWGYEAFCHMSKARCTCTAPAASRACRGRRRSRTACPEHSSHRIYLAGMHQGLCQTKYGSPSEATDFRVSFVFCLPCLTQGCVS</sequence>
<dbReference type="KEGG" id="cdet:87949675"/>
<keyword evidence="2" id="KW-1185">Reference proteome</keyword>
<accession>A0AAX4IYL4</accession>
<dbReference type="EMBL" id="CP137313">
    <property type="protein sequence ID" value="WQF88161.1"/>
    <property type="molecule type" value="Genomic_DNA"/>
</dbReference>
<dbReference type="AlphaFoldDB" id="A0AAX4IYL4"/>
<dbReference type="GeneID" id="87949675"/>
<reference evidence="2" key="1">
    <citation type="journal article" date="2023" name="bioRxiv">
        <title>Complete genome of the Medicago anthracnose fungus, Colletotrichum destructivum, reveals a mini-chromosome-like region within a core chromosome.</title>
        <authorList>
            <person name="Lapalu N."/>
            <person name="Simon A."/>
            <person name="Lu A."/>
            <person name="Plaumann P.-L."/>
            <person name="Amselem J."/>
            <person name="Pigne S."/>
            <person name="Auger A."/>
            <person name="Koch C."/>
            <person name="Dallery J.-F."/>
            <person name="O'Connell R.J."/>
        </authorList>
    </citation>
    <scope>NUCLEOTIDE SEQUENCE [LARGE SCALE GENOMIC DNA]</scope>
    <source>
        <strain evidence="2">CBS 520.97</strain>
    </source>
</reference>
<gene>
    <name evidence="1" type="ORF">CDEST_13175</name>
</gene>
<protein>
    <submittedName>
        <fullName evidence="1">Uncharacterized protein</fullName>
    </submittedName>
</protein>